<dbReference type="Proteomes" id="UP000008143">
    <property type="component" value="Chromosome 7"/>
</dbReference>
<dbReference type="OMA" id="ASTCKVH"/>
<dbReference type="InterPro" id="IPR023578">
    <property type="entry name" value="Ras_GEF_dom_sf"/>
</dbReference>
<feature type="compositionally biased region" description="Polar residues" evidence="4">
    <location>
        <begin position="1096"/>
        <end position="1116"/>
    </location>
</feature>
<evidence type="ECO:0000313" key="8">
    <source>
        <dbReference type="Ensembl" id="ENSXETP00000075828"/>
    </source>
</evidence>
<feature type="compositionally biased region" description="Low complexity" evidence="4">
    <location>
        <begin position="800"/>
        <end position="820"/>
    </location>
</feature>
<keyword evidence="1 3" id="KW-0344">Guanine-nucleotide releasing factor</keyword>
<organism evidence="8">
    <name type="scientific">Xenopus tropicalis</name>
    <name type="common">Western clawed frog</name>
    <name type="synonym">Silurana tropicalis</name>
    <dbReference type="NCBI Taxonomy" id="8364"/>
    <lineage>
        <taxon>Eukaryota</taxon>
        <taxon>Metazoa</taxon>
        <taxon>Chordata</taxon>
        <taxon>Craniata</taxon>
        <taxon>Vertebrata</taxon>
        <taxon>Euteleostomi</taxon>
        <taxon>Amphibia</taxon>
        <taxon>Batrachia</taxon>
        <taxon>Anura</taxon>
        <taxon>Pipoidea</taxon>
        <taxon>Pipidae</taxon>
        <taxon>Xenopodinae</taxon>
        <taxon>Xenopus</taxon>
        <taxon>Silurana</taxon>
    </lineage>
</organism>
<dbReference type="GeneTree" id="ENSGT00390000011408"/>
<evidence type="ECO:0000256" key="1">
    <source>
        <dbReference type="ARBA" id="ARBA00022658"/>
    </source>
</evidence>
<dbReference type="CDD" id="cd06224">
    <property type="entry name" value="REM"/>
    <property type="match status" value="1"/>
</dbReference>
<evidence type="ECO:0000313" key="9">
    <source>
        <dbReference type="Proteomes" id="UP000008143"/>
    </source>
</evidence>
<feature type="compositionally biased region" description="Low complexity" evidence="4">
    <location>
        <begin position="829"/>
        <end position="842"/>
    </location>
</feature>
<feature type="compositionally biased region" description="Acidic residues" evidence="4">
    <location>
        <begin position="1"/>
        <end position="25"/>
    </location>
</feature>
<feature type="region of interest" description="Disordered" evidence="4">
    <location>
        <begin position="876"/>
        <end position="910"/>
    </location>
</feature>
<dbReference type="InterPro" id="IPR000651">
    <property type="entry name" value="Ras-like_Gua-exchang_fac_N"/>
</dbReference>
<feature type="region of interest" description="Disordered" evidence="4">
    <location>
        <begin position="1074"/>
        <end position="1177"/>
    </location>
</feature>
<dbReference type="KEGG" id="xtr:100495169"/>
<keyword evidence="10" id="KW-0418">Kinase</keyword>
<feature type="domain" description="KIND" evidence="7">
    <location>
        <begin position="48"/>
        <end position="227"/>
    </location>
</feature>
<feature type="region of interest" description="Disordered" evidence="4">
    <location>
        <begin position="1"/>
        <end position="31"/>
    </location>
</feature>
<dbReference type="GO" id="GO:0048814">
    <property type="term" value="P:regulation of dendrite morphogenesis"/>
    <property type="evidence" value="ECO:0000318"/>
    <property type="project" value="GO_Central"/>
</dbReference>
<dbReference type="GO" id="GO:0007264">
    <property type="term" value="P:small GTPase-mediated signal transduction"/>
    <property type="evidence" value="ECO:0007669"/>
    <property type="project" value="InterPro"/>
</dbReference>
<dbReference type="GO" id="GO:0030425">
    <property type="term" value="C:dendrite"/>
    <property type="evidence" value="ECO:0000318"/>
    <property type="project" value="GO_Central"/>
</dbReference>
<dbReference type="AGR" id="Xenbase:XB-GENE-6258227"/>
<dbReference type="InterPro" id="IPR029899">
    <property type="entry name" value="KNDC1"/>
</dbReference>
<protein>
    <submittedName>
        <fullName evidence="8">Kinase non-catalytic C-lobe domain (KIND)-containing 1</fullName>
    </submittedName>
    <submittedName>
        <fullName evidence="10">Kinase non-catalytic C-lobe domain-containing protein 1 isoform X1</fullName>
    </submittedName>
</protein>
<dbReference type="InterPro" id="IPR011019">
    <property type="entry name" value="KIND_dom"/>
</dbReference>
<dbReference type="PROSITE" id="PS51377">
    <property type="entry name" value="KIND"/>
    <property type="match status" value="2"/>
</dbReference>
<dbReference type="SMART" id="SM00750">
    <property type="entry name" value="KIND"/>
    <property type="match status" value="2"/>
</dbReference>
<sequence>MEPEELDVLGYYVEEEEQEQEEEDGGGGGKEFFDFEPLPTLLEDEENVSLADILSLRDNCLTEQDIWAICLECCYSMKSIAHSAIFQTLCITPDTLAFNTNGNVCFMEQLSDDPEGAFVPPEFDLTGNTLEAHVYSLGATLKAAIEFVIEPELETELCPDLDSLLELMQQENPADRPDIESIISLCETRLNCSSAMICRSLSSIGRRVLSIESVSAFQDGWESLWKGMDKLGVNRKLQMTEKCPSNKSSIMDNLNSTNHRTVSHSITTSQKEEIQNGCIENGTQLETLCPAPHSLPGHPFEKPRSEGTKDLSPEEYDRFLEERTRNSFKKPQRSKYICEANNLDKYSSSHSPPGAGRITLKSWPSVPSCASPADSTGEQLCTGDASPSQTKKFICFVNSKITDSSLVSCNSMPNHRNCNSPLNHPLCQSHVSYENLVTALAKESRHSLCTDKEAIPEMCAPSEAHSNIKHLNASRWPSGHGESTPNPSFYKDQVTATRHDNSPELDINEVKGLNISSDDQKWISLKELVLKHGTPLNEEELWSLCHECLYTLQTYIDYPGILYLESVFVDNSGEVLFFPYEDKEPYDNLCVPPEFDPEGVGSEKACVYGIAAILWSAAKLNFPCNHKLALPKRLKQFLLQMAKQNCAERPTIAEALKICKDFLQQRSIDSKGTLARLSSLAYQISQNKEMDLPDRVSPEDSNNCYLPSAGFVPVSAKSKLMAVKGPVPVKDKPTNLPAAFTSPASYFRPIILTQNHDVNSNQNLSTSTNMEEGDIVEAEISISDIENHTDDTMCQRPNPSTNSSNGQNLNLLQSSISDSSSDCKEKTSSRASSISSSSSTLTSSPVINNYILKQDPKTGNLKLVRVQLSVPEHIPSVSLEAGPSPQQTKAEKTSTHTTAANYGSDRMSSKNSASLPVPVLVKGEHLETKVNDTIGKLALSTLGLTSILESPQIHQIADAGPNKGSNGCMSLENVVNVASQRTLCSPLQKVVQIIHDEFAFDGYLENGVEDIAMGEYIFALQGLQYVTFCGAIREKFCDLYWDDQLLEKLYKVVSGKSPPYNRRKEIESFDQCNPERLLKKSQRKSRKHRKPAAVSRNEQSGATNDQETVLNASQGLVGTEREMSPNTTRLTVTDRGTETLVITSSEKDSSLDEPDMADTPESPDKNPQSHMSSAPSSIEENCLLTEFSDTSSYCVRPDYQEESEENPEDSLPNHRENNITMSISPAELYKCSSGWCSAFYGAQLFNPEVQQYVNTLGRLKDGFSKTIEAKRLELEQQLMIETKNYRKTIKLYQNSLLKGKRSKGSDVKELLPKLKGHLEEMKSKVQFLELSKKLLQVSYAEQWAIEPHRLPYVANLTAMTEMDSEADTSFLLIYNEKGQHRDHTSKVLQAGTPLGLMAHLYSRNAFLDGYVQQFFYTFRYFCTQEDLLQFLIDRINCTAASREATAFPSVDKKIFQCSLILLQTWIESCGVVDFSMNPDVLDRLEEFSNAQVFQKDDWSEYLISLLQEVANKKYTISSLTFTSGDKDDTKSLHSLCTKLSVDNVSRKSFNWKLSKGNGTAETHKAHYLVASALPRPCYPGFSEELSMSYIKADESGIFSVYECTVQQIATQLTLLQEEMFKKCHPVHFLNSRALGVTDKSSNAPKSVGVESPPAEACTLFLPSCTQDKYLLQMLRFAENVSTWVSGEIVTCHTSKLQAGVLTKFLLVAKLCYEQRDFASAMQILGGLENLIVRQLPAWKSLPSKVSDILEELKAVEVFLKSDSLCLTKGDRFRTLPTIPSACLLAMHVQQLETGGFTMASGAFKWNKLRNIAKVVSQVHAFQEIPYSFTLDPELQFYLRQRIAHFCDADISILAADNNANFHHVPSDKHSRKIQDTLRRMKATFQ</sequence>
<reference evidence="8" key="1">
    <citation type="journal article" date="2010" name="Science">
        <title>The genome of the Western clawed frog Xenopus tropicalis.</title>
        <authorList>
            <person name="Hellsten U."/>
            <person name="Harland R.M."/>
            <person name="Gilchrist M.J."/>
            <person name="Hendrix D."/>
            <person name="Jurka J."/>
            <person name="Kapitonov V."/>
            <person name="Ovcharenko I."/>
            <person name="Putnam N.H."/>
            <person name="Shu S."/>
            <person name="Taher L."/>
            <person name="Blitz I.L."/>
            <person name="Blumberg B."/>
            <person name="Dichmann D.S."/>
            <person name="Dubchak I."/>
            <person name="Amaya E."/>
            <person name="Detter J.C."/>
            <person name="Fletcher R."/>
            <person name="Gerhard D.S."/>
            <person name="Goodstein D."/>
            <person name="Graves T."/>
            <person name="Grigoriev I.V."/>
            <person name="Grimwood J."/>
            <person name="Kawashima T."/>
            <person name="Lindquist E."/>
            <person name="Lucas S.M."/>
            <person name="Mead P.E."/>
            <person name="Mitros T."/>
            <person name="Ogino H."/>
            <person name="Ohta Y."/>
            <person name="Poliakov A.V."/>
            <person name="Pollet N."/>
            <person name="Robert J."/>
            <person name="Salamov A."/>
            <person name="Sater A.K."/>
            <person name="Schmutz J."/>
            <person name="Terry A."/>
            <person name="Vize P.D."/>
            <person name="Warren W.C."/>
            <person name="Wells D."/>
            <person name="Wills A."/>
            <person name="Wilson R.K."/>
            <person name="Zimmerman L.B."/>
            <person name="Zorn A.M."/>
            <person name="Grainger R."/>
            <person name="Grammer T."/>
            <person name="Khokha M.K."/>
            <person name="Richardson P.M."/>
            <person name="Rokhsar D.S."/>
        </authorList>
    </citation>
    <scope>NUCLEOTIDE SEQUENCE [LARGE SCALE GENOMIC DNA]</scope>
    <source>
        <strain evidence="8">Nigerian</strain>
    </source>
</reference>
<evidence type="ECO:0000256" key="2">
    <source>
        <dbReference type="ARBA" id="ARBA00022737"/>
    </source>
</evidence>
<gene>
    <name evidence="8 10 11" type="primary">kndc1</name>
</gene>
<dbReference type="InterPro" id="IPR036964">
    <property type="entry name" value="RASGEF_cat_dom_sf"/>
</dbReference>
<dbReference type="Gene3D" id="1.10.510.10">
    <property type="entry name" value="Transferase(Phosphotransferase) domain 1"/>
    <property type="match status" value="2"/>
</dbReference>
<dbReference type="InterPro" id="IPR011009">
    <property type="entry name" value="Kinase-like_dom_sf"/>
</dbReference>
<dbReference type="PANTHER" id="PTHR21560">
    <property type="entry name" value="VERY KIND PROTEIN"/>
    <property type="match status" value="1"/>
</dbReference>
<dbReference type="SUPFAM" id="SSF48366">
    <property type="entry name" value="Ras GEF"/>
    <property type="match status" value="1"/>
</dbReference>
<accession>A0A6I8QU71</accession>
<dbReference type="InterPro" id="IPR001895">
    <property type="entry name" value="RASGEF_cat_dom"/>
</dbReference>
<dbReference type="Pfam" id="PF00618">
    <property type="entry name" value="RasGEF_N"/>
    <property type="match status" value="1"/>
</dbReference>
<feature type="domain" description="N-terminal Ras-GEF" evidence="6">
    <location>
        <begin position="1384"/>
        <end position="1514"/>
    </location>
</feature>
<dbReference type="GO" id="GO:0032045">
    <property type="term" value="C:guanyl-nucleotide exchange factor complex"/>
    <property type="evidence" value="ECO:0000318"/>
    <property type="project" value="GO_Central"/>
</dbReference>
<dbReference type="PANTHER" id="PTHR21560:SF0">
    <property type="entry name" value="KINASE NON-CATALYTIC C-LOBE DOMAIN-CONTAINING PROTEIN 1"/>
    <property type="match status" value="1"/>
</dbReference>
<dbReference type="Pfam" id="PF00617">
    <property type="entry name" value="RasGEF"/>
    <property type="match status" value="1"/>
</dbReference>
<keyword evidence="9" id="KW-1185">Reference proteome</keyword>
<dbReference type="GeneID" id="100495169"/>
<dbReference type="SMART" id="SM00229">
    <property type="entry name" value="RasGEFN"/>
    <property type="match status" value="1"/>
</dbReference>
<evidence type="ECO:0000259" key="5">
    <source>
        <dbReference type="PROSITE" id="PS50009"/>
    </source>
</evidence>
<dbReference type="Xenbase" id="XB-GENE-6258227">
    <property type="gene designation" value="kndc1"/>
</dbReference>
<dbReference type="Gene3D" id="1.10.840.10">
    <property type="entry name" value="Ras guanine-nucleotide exchange factors catalytic domain"/>
    <property type="match status" value="1"/>
</dbReference>
<evidence type="ECO:0000313" key="11">
    <source>
        <dbReference type="Xenbase" id="XB-GENE-6258227"/>
    </source>
</evidence>
<dbReference type="GO" id="GO:0016301">
    <property type="term" value="F:kinase activity"/>
    <property type="evidence" value="ECO:0007669"/>
    <property type="project" value="UniProtKB-KW"/>
</dbReference>
<dbReference type="SMART" id="SM00147">
    <property type="entry name" value="RasGEF"/>
    <property type="match status" value="1"/>
</dbReference>
<dbReference type="CTD" id="85442"/>
<reference evidence="10" key="3">
    <citation type="submission" date="2025-04" db="UniProtKB">
        <authorList>
            <consortium name="RefSeq"/>
        </authorList>
    </citation>
    <scope>IDENTIFICATION</scope>
    <source>
        <strain evidence="10">Nigerian</strain>
        <tissue evidence="10">Liver and blood</tissue>
    </source>
</reference>
<dbReference type="Bgee" id="ENSXETG00000008873">
    <property type="expression patterns" value="Expressed in 4-cell stage embryo and 11 other cell types or tissues"/>
</dbReference>
<proteinExistence type="predicted"/>
<feature type="domain" description="Ras-GEF" evidence="5">
    <location>
        <begin position="1604"/>
        <end position="1855"/>
    </location>
</feature>
<evidence type="ECO:0000313" key="10">
    <source>
        <dbReference type="RefSeq" id="XP_012823205.1"/>
    </source>
</evidence>
<feature type="compositionally biased region" description="Basic residues" evidence="4">
    <location>
        <begin position="1079"/>
        <end position="1091"/>
    </location>
</feature>
<keyword evidence="10" id="KW-0808">Transferase</keyword>
<evidence type="ECO:0000256" key="3">
    <source>
        <dbReference type="PROSITE-ProRule" id="PRU00168"/>
    </source>
</evidence>
<name>A0A6I8QU71_XENTR</name>
<evidence type="ECO:0000259" key="7">
    <source>
        <dbReference type="PROSITE" id="PS51377"/>
    </source>
</evidence>
<dbReference type="GO" id="GO:0043025">
    <property type="term" value="C:neuronal cell body"/>
    <property type="evidence" value="ECO:0000318"/>
    <property type="project" value="GO_Central"/>
</dbReference>
<dbReference type="FunFam" id="1.10.510.10:FF:000529">
    <property type="entry name" value="Kinase non-catalytic C-lobe domain-containing 1"/>
    <property type="match status" value="1"/>
</dbReference>
<dbReference type="Gene3D" id="1.20.870.10">
    <property type="entry name" value="Son of sevenless (SoS) protein Chain: S domain 1"/>
    <property type="match status" value="1"/>
</dbReference>
<dbReference type="Ensembl" id="ENSXETT00000098066">
    <property type="protein sequence ID" value="ENSXETP00000075828"/>
    <property type="gene ID" value="ENSXETG00000008873"/>
</dbReference>
<evidence type="ECO:0000256" key="4">
    <source>
        <dbReference type="SAM" id="MobiDB-lite"/>
    </source>
</evidence>
<dbReference type="PROSITE" id="PS50009">
    <property type="entry name" value="RASGEF_CAT"/>
    <property type="match status" value="1"/>
</dbReference>
<feature type="domain" description="KIND" evidence="7">
    <location>
        <begin position="523"/>
        <end position="687"/>
    </location>
</feature>
<keyword evidence="2" id="KW-0677">Repeat</keyword>
<dbReference type="FunFam" id="1.10.840.10:FF:000013">
    <property type="entry name" value="Kinase non-catalytic C-lobe domain-containing 1"/>
    <property type="match status" value="1"/>
</dbReference>
<reference evidence="8" key="2">
    <citation type="submission" date="2020-05" db="UniProtKB">
        <authorList>
            <consortium name="Ensembl"/>
        </authorList>
    </citation>
    <scope>IDENTIFICATION</scope>
</reference>
<feature type="compositionally biased region" description="Polar residues" evidence="4">
    <location>
        <begin position="1165"/>
        <end position="1177"/>
    </location>
</feature>
<dbReference type="RefSeq" id="XP_012823205.1">
    <property type="nucleotide sequence ID" value="XM_012967751.3"/>
</dbReference>
<dbReference type="GO" id="GO:0005085">
    <property type="term" value="F:guanyl-nucleotide exchange factor activity"/>
    <property type="evidence" value="ECO:0000318"/>
    <property type="project" value="GO_Central"/>
</dbReference>
<dbReference type="PROSITE" id="PS50212">
    <property type="entry name" value="RASGEF_NTER"/>
    <property type="match status" value="1"/>
</dbReference>
<dbReference type="SUPFAM" id="SSF56112">
    <property type="entry name" value="Protein kinase-like (PK-like)"/>
    <property type="match status" value="2"/>
</dbReference>
<feature type="region of interest" description="Disordered" evidence="4">
    <location>
        <begin position="1198"/>
        <end position="1217"/>
    </location>
</feature>
<dbReference type="Pfam" id="PF16474">
    <property type="entry name" value="KIND"/>
    <property type="match status" value="1"/>
</dbReference>
<evidence type="ECO:0000259" key="6">
    <source>
        <dbReference type="PROSITE" id="PS50212"/>
    </source>
</evidence>
<feature type="region of interest" description="Disordered" evidence="4">
    <location>
        <begin position="789"/>
        <end position="842"/>
    </location>
</feature>
<dbReference type="OrthoDB" id="10254377at2759"/>